<evidence type="ECO:0000256" key="2">
    <source>
        <dbReference type="SAM" id="MobiDB-lite"/>
    </source>
</evidence>
<dbReference type="Proteomes" id="UP000826656">
    <property type="component" value="Unassembled WGS sequence"/>
</dbReference>
<feature type="compositionally biased region" description="Acidic residues" evidence="2">
    <location>
        <begin position="429"/>
        <end position="445"/>
    </location>
</feature>
<feature type="region of interest" description="Disordered" evidence="2">
    <location>
        <begin position="415"/>
        <end position="445"/>
    </location>
</feature>
<keyword evidence="1" id="KW-0175">Coiled coil</keyword>
<comment type="caution">
    <text evidence="3">The sequence shown here is derived from an EMBL/GenBank/DDBJ whole genome shotgun (WGS) entry which is preliminary data.</text>
</comment>
<feature type="region of interest" description="Disordered" evidence="2">
    <location>
        <begin position="1"/>
        <end position="23"/>
    </location>
</feature>
<evidence type="ECO:0000313" key="4">
    <source>
        <dbReference type="Proteomes" id="UP000826656"/>
    </source>
</evidence>
<proteinExistence type="predicted"/>
<reference evidence="3 4" key="1">
    <citation type="journal article" date="2021" name="bioRxiv">
        <title>Chromosome-scale and haplotype-resolved genome assembly of a tetraploid potato cultivar.</title>
        <authorList>
            <person name="Sun H."/>
            <person name="Jiao W.-B."/>
            <person name="Krause K."/>
            <person name="Campoy J.A."/>
            <person name="Goel M."/>
            <person name="Folz-Donahue K."/>
            <person name="Kukat C."/>
            <person name="Huettel B."/>
            <person name="Schneeberger K."/>
        </authorList>
    </citation>
    <scope>NUCLEOTIDE SEQUENCE [LARGE SCALE GENOMIC DNA]</scope>
    <source>
        <strain evidence="3">SolTubOtavaFocal</strain>
        <tissue evidence="3">Leaves</tissue>
    </source>
</reference>
<feature type="coiled-coil region" evidence="1">
    <location>
        <begin position="359"/>
        <end position="393"/>
    </location>
</feature>
<dbReference type="PANTHER" id="PTHR33144">
    <property type="entry name" value="OS10G0409366 PROTEIN-RELATED"/>
    <property type="match status" value="1"/>
</dbReference>
<dbReference type="Pfam" id="PF03004">
    <property type="entry name" value="Transposase_24"/>
    <property type="match status" value="1"/>
</dbReference>
<feature type="compositionally biased region" description="Basic residues" evidence="2">
    <location>
        <begin position="120"/>
        <end position="130"/>
    </location>
</feature>
<dbReference type="PANTHER" id="PTHR33144:SF35">
    <property type="entry name" value="TRANSPOSASE, PTTA_EN_SPM, PLANT-RELATED"/>
    <property type="match status" value="1"/>
</dbReference>
<evidence type="ECO:0000256" key="1">
    <source>
        <dbReference type="SAM" id="Coils"/>
    </source>
</evidence>
<evidence type="ECO:0008006" key="5">
    <source>
        <dbReference type="Google" id="ProtNLM"/>
    </source>
</evidence>
<accession>A0ABQ7WN19</accession>
<dbReference type="EMBL" id="JAIVGD010000001">
    <property type="protein sequence ID" value="KAH0782089.1"/>
    <property type="molecule type" value="Genomic_DNA"/>
</dbReference>
<name>A0ABQ7WN19_SOLTU</name>
<gene>
    <name evidence="3" type="ORF">KY290_001687</name>
</gene>
<organism evidence="3 4">
    <name type="scientific">Solanum tuberosum</name>
    <name type="common">Potato</name>
    <dbReference type="NCBI Taxonomy" id="4113"/>
    <lineage>
        <taxon>Eukaryota</taxon>
        <taxon>Viridiplantae</taxon>
        <taxon>Streptophyta</taxon>
        <taxon>Embryophyta</taxon>
        <taxon>Tracheophyta</taxon>
        <taxon>Spermatophyta</taxon>
        <taxon>Magnoliopsida</taxon>
        <taxon>eudicotyledons</taxon>
        <taxon>Gunneridae</taxon>
        <taxon>Pentapetalae</taxon>
        <taxon>asterids</taxon>
        <taxon>lamiids</taxon>
        <taxon>Solanales</taxon>
        <taxon>Solanaceae</taxon>
        <taxon>Solanoideae</taxon>
        <taxon>Solaneae</taxon>
        <taxon>Solanum</taxon>
    </lineage>
</organism>
<evidence type="ECO:0000313" key="3">
    <source>
        <dbReference type="EMBL" id="KAH0782089.1"/>
    </source>
</evidence>
<keyword evidence="4" id="KW-1185">Reference proteome</keyword>
<feature type="region of interest" description="Disordered" evidence="2">
    <location>
        <begin position="102"/>
        <end position="130"/>
    </location>
</feature>
<sequence>MSQQEPSKRNKKSKNKTFAKPGSLSFLANKKRRLLTTNEIVQAIECEKGHLLKLIGVQQPVAPQSEANRQSVEEQHVEEQPLEQPVEELHFEDQVQMNFVTPQTDDQPEEQADDISTQNKRGRTHMHNVHARKEHKLILLNRENQPVGPTDDVVIESMDTKQDLWDYTKEKYIIPEAAYNWTMVTIREAWRRHRSDLKMTYYNPYDNDEVRMAKRPGHIPKCQFRELLKYWKSEKFKKMSETNTKNQKKLMNPHTASKKSFALVRNKLEKDKEIVSSKDLFVVTRTRKSGRLYKASDENTTSKIAEMEEIKKQMSINGEYVDAFSTVMGPEHLGRLRLYGVGVTKTTLKKKVGNSESTLNAITDGMQQMQESMQKMEKQMEEQKKTVRQKVIADVIAQLKHAGLIDPNILAALSIPSPREPTSVQGAEQGDEIEEGDESSNEDLT</sequence>
<protein>
    <recommendedName>
        <fullName evidence="5">Transposase, Ptta/En/Spm, plant</fullName>
    </recommendedName>
</protein>
<dbReference type="InterPro" id="IPR004252">
    <property type="entry name" value="Probable_transposase_24"/>
</dbReference>